<dbReference type="AlphaFoldDB" id="X1H0K6"/>
<dbReference type="EMBL" id="BARU01031782">
    <property type="protein sequence ID" value="GAH63691.1"/>
    <property type="molecule type" value="Genomic_DNA"/>
</dbReference>
<proteinExistence type="predicted"/>
<accession>X1H0K6</accession>
<organism evidence="1">
    <name type="scientific">marine sediment metagenome</name>
    <dbReference type="NCBI Taxonomy" id="412755"/>
    <lineage>
        <taxon>unclassified sequences</taxon>
        <taxon>metagenomes</taxon>
        <taxon>ecological metagenomes</taxon>
    </lineage>
</organism>
<sequence length="104" mass="11997">RYVEQIIVVTDGGENEPPFFVDALQKYRTALNVEPNICFVKVDGAQYSEHVEEECKRQGIMFDSFRFKGDYYSLPNLLPLVSKPSKLELLDEIMNWPLPVRLSA</sequence>
<feature type="non-terminal residue" evidence="1">
    <location>
        <position position="1"/>
    </location>
</feature>
<comment type="caution">
    <text evidence="1">The sequence shown here is derived from an EMBL/GenBank/DDBJ whole genome shotgun (WGS) entry which is preliminary data.</text>
</comment>
<protein>
    <recommendedName>
        <fullName evidence="2">VWFA domain-containing protein</fullName>
    </recommendedName>
</protein>
<gene>
    <name evidence="1" type="ORF">S03H2_50218</name>
</gene>
<name>X1H0K6_9ZZZZ</name>
<evidence type="ECO:0008006" key="2">
    <source>
        <dbReference type="Google" id="ProtNLM"/>
    </source>
</evidence>
<reference evidence="1" key="1">
    <citation type="journal article" date="2014" name="Front. Microbiol.">
        <title>High frequency of phylogenetically diverse reductive dehalogenase-homologous genes in deep subseafloor sedimentary metagenomes.</title>
        <authorList>
            <person name="Kawai M."/>
            <person name="Futagami T."/>
            <person name="Toyoda A."/>
            <person name="Takaki Y."/>
            <person name="Nishi S."/>
            <person name="Hori S."/>
            <person name="Arai W."/>
            <person name="Tsubouchi T."/>
            <person name="Morono Y."/>
            <person name="Uchiyama I."/>
            <person name="Ito T."/>
            <person name="Fujiyama A."/>
            <person name="Inagaki F."/>
            <person name="Takami H."/>
        </authorList>
    </citation>
    <scope>NUCLEOTIDE SEQUENCE</scope>
    <source>
        <strain evidence="1">Expedition CK06-06</strain>
    </source>
</reference>
<evidence type="ECO:0000313" key="1">
    <source>
        <dbReference type="EMBL" id="GAH63691.1"/>
    </source>
</evidence>